<evidence type="ECO:0000313" key="2">
    <source>
        <dbReference type="Proteomes" id="UP000239590"/>
    </source>
</evidence>
<name>A0A2S7IQA5_9BACT</name>
<reference evidence="2" key="1">
    <citation type="submission" date="2018-02" db="EMBL/GenBank/DDBJ databases">
        <title>Genome sequencing of Solimonas sp. HR-BB.</title>
        <authorList>
            <person name="Lee Y."/>
            <person name="Jeon C.O."/>
        </authorList>
    </citation>
    <scope>NUCLEOTIDE SEQUENCE [LARGE SCALE GENOMIC DNA]</scope>
    <source>
        <strain evidence="2">HR-U</strain>
    </source>
</reference>
<dbReference type="RefSeq" id="WP_104711595.1">
    <property type="nucleotide sequence ID" value="NZ_PTRA01000001.1"/>
</dbReference>
<accession>A0A2S7IQA5</accession>
<dbReference type="InterPro" id="IPR029062">
    <property type="entry name" value="Class_I_gatase-like"/>
</dbReference>
<keyword evidence="2" id="KW-1185">Reference proteome</keyword>
<organism evidence="1 2">
    <name type="scientific">Siphonobacter curvatus</name>
    <dbReference type="NCBI Taxonomy" id="2094562"/>
    <lineage>
        <taxon>Bacteria</taxon>
        <taxon>Pseudomonadati</taxon>
        <taxon>Bacteroidota</taxon>
        <taxon>Cytophagia</taxon>
        <taxon>Cytophagales</taxon>
        <taxon>Cytophagaceae</taxon>
        <taxon>Siphonobacter</taxon>
    </lineage>
</organism>
<dbReference type="Gene3D" id="3.40.50.880">
    <property type="match status" value="1"/>
</dbReference>
<comment type="caution">
    <text evidence="1">The sequence shown here is derived from an EMBL/GenBank/DDBJ whole genome shotgun (WGS) entry which is preliminary data.</text>
</comment>
<sequence>MKKIGVILHGSGVFDGSEIHEATLSLLAIREAGAVYECYAPDVDQYHVINHTTGEEMPEKRNVLVESARIARGEIKNLMELDLDAVDGLLIPGGFGAAKNLSTWAFDGPAGSVLPQMKEVILAAVRKQVPIASLCVSPVVVAKALEGSEYHPQLTLGTSKQASPYDIAGFSAGIESVGAVAQSASIEEVWVDSTLKIVTAPCYMMETDILGIRANTKQAVERLLELIG</sequence>
<protein>
    <submittedName>
        <fullName evidence="1">Isoprenoid biosynthesis protein ElbB</fullName>
    </submittedName>
</protein>
<dbReference type="OrthoDB" id="9800516at2"/>
<dbReference type="EMBL" id="PTRA01000001">
    <property type="protein sequence ID" value="PQA59818.1"/>
    <property type="molecule type" value="Genomic_DNA"/>
</dbReference>
<dbReference type="SUPFAM" id="SSF52317">
    <property type="entry name" value="Class I glutamine amidotransferase-like"/>
    <property type="match status" value="1"/>
</dbReference>
<dbReference type="NCBIfam" id="NF008747">
    <property type="entry name" value="PRK11780.1"/>
    <property type="match status" value="1"/>
</dbReference>
<dbReference type="AlphaFoldDB" id="A0A2S7IQA5"/>
<dbReference type="Proteomes" id="UP000239590">
    <property type="component" value="Unassembled WGS sequence"/>
</dbReference>
<proteinExistence type="predicted"/>
<dbReference type="PANTHER" id="PTHR10224">
    <property type="entry name" value="ES1 PROTEIN HOMOLOG, MITOCHONDRIAL"/>
    <property type="match status" value="1"/>
</dbReference>
<evidence type="ECO:0000313" key="1">
    <source>
        <dbReference type="EMBL" id="PQA59818.1"/>
    </source>
</evidence>
<gene>
    <name evidence="1" type="ORF">C5O19_09405</name>
</gene>
<dbReference type="PANTHER" id="PTHR10224:SF12">
    <property type="entry name" value="GLYOXALASE ELBB"/>
    <property type="match status" value="1"/>
</dbReference>